<dbReference type="Gene3D" id="3.30.390.10">
    <property type="entry name" value="Enolase-like, N-terminal domain"/>
    <property type="match status" value="1"/>
</dbReference>
<dbReference type="Gene3D" id="3.20.20.120">
    <property type="entry name" value="Enolase-like C-terminal domain"/>
    <property type="match status" value="1"/>
</dbReference>
<evidence type="ECO:0000259" key="4">
    <source>
        <dbReference type="SMART" id="SM00922"/>
    </source>
</evidence>
<comment type="caution">
    <text evidence="5">The sequence shown here is derived from an EMBL/GenBank/DDBJ whole genome shotgun (WGS) entry which is preliminary data.</text>
</comment>
<dbReference type="CDD" id="cd03328">
    <property type="entry name" value="MR_like_3"/>
    <property type="match status" value="1"/>
</dbReference>
<dbReference type="PANTHER" id="PTHR13794:SF58">
    <property type="entry name" value="MITOCHONDRIAL ENOLASE SUPERFAMILY MEMBER 1"/>
    <property type="match status" value="1"/>
</dbReference>
<dbReference type="PANTHER" id="PTHR13794">
    <property type="entry name" value="ENOLASE SUPERFAMILY, MANDELATE RACEMASE"/>
    <property type="match status" value="1"/>
</dbReference>
<dbReference type="SMART" id="SM00922">
    <property type="entry name" value="MR_MLE"/>
    <property type="match status" value="1"/>
</dbReference>
<dbReference type="SUPFAM" id="SSF51604">
    <property type="entry name" value="Enolase C-terminal domain-like"/>
    <property type="match status" value="1"/>
</dbReference>
<keyword evidence="3" id="KW-0460">Magnesium</keyword>
<dbReference type="InterPro" id="IPR029065">
    <property type="entry name" value="Enolase_C-like"/>
</dbReference>
<dbReference type="Pfam" id="PF02746">
    <property type="entry name" value="MR_MLE_N"/>
    <property type="match status" value="1"/>
</dbReference>
<comment type="cofactor">
    <cofactor evidence="1">
        <name>Mg(2+)</name>
        <dbReference type="ChEBI" id="CHEBI:18420"/>
    </cofactor>
</comment>
<dbReference type="GO" id="GO:0000287">
    <property type="term" value="F:magnesium ion binding"/>
    <property type="evidence" value="ECO:0007669"/>
    <property type="project" value="TreeGrafter"/>
</dbReference>
<dbReference type="Pfam" id="PF13378">
    <property type="entry name" value="MR_MLE_C"/>
    <property type="match status" value="1"/>
</dbReference>
<reference evidence="5 6" key="1">
    <citation type="submission" date="2019-03" db="EMBL/GenBank/DDBJ databases">
        <title>Genomic Encyclopedia of Type Strains, Phase IV (KMG-IV): sequencing the most valuable type-strain genomes for metagenomic binning, comparative biology and taxonomic classification.</title>
        <authorList>
            <person name="Goeker M."/>
        </authorList>
    </citation>
    <scope>NUCLEOTIDE SEQUENCE [LARGE SCALE GENOMIC DNA]</scope>
    <source>
        <strain evidence="5 6">DSM 103428</strain>
    </source>
</reference>
<dbReference type="InterPro" id="IPR018110">
    <property type="entry name" value="Mandel_Rmase/mucon_lact_enz_CS"/>
</dbReference>
<dbReference type="GO" id="GO:0009063">
    <property type="term" value="P:amino acid catabolic process"/>
    <property type="evidence" value="ECO:0007669"/>
    <property type="project" value="InterPro"/>
</dbReference>
<dbReference type="EMBL" id="SMGK01000001">
    <property type="protein sequence ID" value="TCK75308.1"/>
    <property type="molecule type" value="Genomic_DNA"/>
</dbReference>
<dbReference type="InterPro" id="IPR013342">
    <property type="entry name" value="Mandelate_racemase_C"/>
</dbReference>
<name>A0A4R1LA75_9BACT</name>
<keyword evidence="2" id="KW-0479">Metal-binding</keyword>
<dbReference type="Proteomes" id="UP000295210">
    <property type="component" value="Unassembled WGS sequence"/>
</dbReference>
<gene>
    <name evidence="5" type="ORF">C7378_0291</name>
</gene>
<proteinExistence type="predicted"/>
<dbReference type="AlphaFoldDB" id="A0A4R1LA75"/>
<evidence type="ECO:0000256" key="1">
    <source>
        <dbReference type="ARBA" id="ARBA00001946"/>
    </source>
</evidence>
<sequence>MKIERSEISVQEVDISTYTIPTDAPEGDGTLQWDTTTLIVCRIHAAGKIGFGYSYGNRATGSIADHLATQCLLHRSALDIPALHTSMVEQVRNDGSRGICSMAISALDTALWDLKAKLVGASLLDLLGAAQNSVAAYGSGGFTTYSTQQLTAQLSGWIAEGMKSVKMKVGADPSANLQRVRVAREAIGSKADLFMDANGAFNAKQAIAFAARCEEFNVTWFEEPVSSDDLNGLRMVRDRGPSGMEIAAGEYGYDSFYFQRMLASHAVDVLQLDATRCKGITGFLQGAAVASSFGCPLSAHCAPSLHMHVGCVIPGFRHVEYFHDHVRIEEMLFDGFIRPEGGELTPDRSRPGLGLAFKDRDAERFLTWRNR</sequence>
<dbReference type="SUPFAM" id="SSF54826">
    <property type="entry name" value="Enolase N-terminal domain-like"/>
    <property type="match status" value="1"/>
</dbReference>
<evidence type="ECO:0000256" key="2">
    <source>
        <dbReference type="ARBA" id="ARBA00022723"/>
    </source>
</evidence>
<evidence type="ECO:0000313" key="6">
    <source>
        <dbReference type="Proteomes" id="UP000295210"/>
    </source>
</evidence>
<dbReference type="InterPro" id="IPR029017">
    <property type="entry name" value="Enolase-like_N"/>
</dbReference>
<dbReference type="PROSITE" id="PS00908">
    <property type="entry name" value="MR_MLE_1"/>
    <property type="match status" value="1"/>
</dbReference>
<dbReference type="GO" id="GO:0016836">
    <property type="term" value="F:hydro-lyase activity"/>
    <property type="evidence" value="ECO:0007669"/>
    <property type="project" value="TreeGrafter"/>
</dbReference>
<keyword evidence="6" id="KW-1185">Reference proteome</keyword>
<dbReference type="InterPro" id="IPR036849">
    <property type="entry name" value="Enolase-like_C_sf"/>
</dbReference>
<dbReference type="InterPro" id="IPR013341">
    <property type="entry name" value="Mandelate_racemase_N_dom"/>
</dbReference>
<organism evidence="5 6">
    <name type="scientific">Acidipila rosea</name>
    <dbReference type="NCBI Taxonomy" id="768535"/>
    <lineage>
        <taxon>Bacteria</taxon>
        <taxon>Pseudomonadati</taxon>
        <taxon>Acidobacteriota</taxon>
        <taxon>Terriglobia</taxon>
        <taxon>Terriglobales</taxon>
        <taxon>Acidobacteriaceae</taxon>
        <taxon>Acidipila</taxon>
    </lineage>
</organism>
<feature type="domain" description="Mandelate racemase/muconate lactonizing enzyme C-terminal" evidence="4">
    <location>
        <begin position="148"/>
        <end position="243"/>
    </location>
</feature>
<dbReference type="SFLD" id="SFLDG00179">
    <property type="entry name" value="mandelate_racemase"/>
    <property type="match status" value="1"/>
</dbReference>
<dbReference type="GO" id="GO:0016052">
    <property type="term" value="P:carbohydrate catabolic process"/>
    <property type="evidence" value="ECO:0007669"/>
    <property type="project" value="TreeGrafter"/>
</dbReference>
<evidence type="ECO:0000313" key="5">
    <source>
        <dbReference type="EMBL" id="TCK75308.1"/>
    </source>
</evidence>
<evidence type="ECO:0000256" key="3">
    <source>
        <dbReference type="ARBA" id="ARBA00022842"/>
    </source>
</evidence>
<protein>
    <submittedName>
        <fullName evidence="5">L-alanine-DL-glutamate epimerase-like enolase superfamily enzyme</fullName>
    </submittedName>
</protein>
<accession>A0A4R1LA75</accession>
<dbReference type="InterPro" id="IPR046945">
    <property type="entry name" value="RHMD-like"/>
</dbReference>
<dbReference type="SFLD" id="SFLDS00001">
    <property type="entry name" value="Enolase"/>
    <property type="match status" value="1"/>
</dbReference>